<feature type="chain" id="PRO_5023009465" evidence="1">
    <location>
        <begin position="28"/>
        <end position="99"/>
    </location>
</feature>
<evidence type="ECO:0000313" key="3">
    <source>
        <dbReference type="Proteomes" id="UP000324222"/>
    </source>
</evidence>
<dbReference type="EMBL" id="VSRR010003929">
    <property type="protein sequence ID" value="MPC37941.1"/>
    <property type="molecule type" value="Genomic_DNA"/>
</dbReference>
<keyword evidence="1" id="KW-0732">Signal</keyword>
<accession>A0A5B7ETF5</accession>
<keyword evidence="3" id="KW-1185">Reference proteome</keyword>
<dbReference type="AlphaFoldDB" id="A0A5B7ETF5"/>
<reference evidence="2 3" key="1">
    <citation type="submission" date="2019-05" db="EMBL/GenBank/DDBJ databases">
        <title>Another draft genome of Portunus trituberculatus and its Hox gene families provides insights of decapod evolution.</title>
        <authorList>
            <person name="Jeong J.-H."/>
            <person name="Song I."/>
            <person name="Kim S."/>
            <person name="Choi T."/>
            <person name="Kim D."/>
            <person name="Ryu S."/>
            <person name="Kim W."/>
        </authorList>
    </citation>
    <scope>NUCLEOTIDE SEQUENCE [LARGE SCALE GENOMIC DNA]</scope>
    <source>
        <tissue evidence="2">Muscle</tissue>
    </source>
</reference>
<evidence type="ECO:0000313" key="2">
    <source>
        <dbReference type="EMBL" id="MPC37941.1"/>
    </source>
</evidence>
<organism evidence="2 3">
    <name type="scientific">Portunus trituberculatus</name>
    <name type="common">Swimming crab</name>
    <name type="synonym">Neptunus trituberculatus</name>
    <dbReference type="NCBI Taxonomy" id="210409"/>
    <lineage>
        <taxon>Eukaryota</taxon>
        <taxon>Metazoa</taxon>
        <taxon>Ecdysozoa</taxon>
        <taxon>Arthropoda</taxon>
        <taxon>Crustacea</taxon>
        <taxon>Multicrustacea</taxon>
        <taxon>Malacostraca</taxon>
        <taxon>Eumalacostraca</taxon>
        <taxon>Eucarida</taxon>
        <taxon>Decapoda</taxon>
        <taxon>Pleocyemata</taxon>
        <taxon>Brachyura</taxon>
        <taxon>Eubrachyura</taxon>
        <taxon>Portunoidea</taxon>
        <taxon>Portunidae</taxon>
        <taxon>Portuninae</taxon>
        <taxon>Portunus</taxon>
    </lineage>
</organism>
<feature type="signal peptide" evidence="1">
    <location>
        <begin position="1"/>
        <end position="27"/>
    </location>
</feature>
<sequence length="99" mass="10662">MNCGTRRGVLARGFVVLLPCFSAVGVSRELESEADSGIEDSNVPKFPGEKDEGKLTESLEFAFRIETSEQCVVQLNSDGWSPSLLVHALGGALVMESMK</sequence>
<dbReference type="Proteomes" id="UP000324222">
    <property type="component" value="Unassembled WGS sequence"/>
</dbReference>
<proteinExistence type="predicted"/>
<comment type="caution">
    <text evidence="2">The sequence shown here is derived from an EMBL/GenBank/DDBJ whole genome shotgun (WGS) entry which is preliminary data.</text>
</comment>
<evidence type="ECO:0000256" key="1">
    <source>
        <dbReference type="SAM" id="SignalP"/>
    </source>
</evidence>
<protein>
    <submittedName>
        <fullName evidence="2">Uncharacterized protein</fullName>
    </submittedName>
</protein>
<name>A0A5B7ETF5_PORTR</name>
<gene>
    <name evidence="2" type="ORF">E2C01_031436</name>
</gene>